<evidence type="ECO:0000256" key="9">
    <source>
        <dbReference type="SAM" id="SignalP"/>
    </source>
</evidence>
<dbReference type="Proteomes" id="UP001295423">
    <property type="component" value="Unassembled WGS sequence"/>
</dbReference>
<dbReference type="PANTHER" id="PTHR24286">
    <property type="entry name" value="CYTOCHROME P450 26"/>
    <property type="match status" value="1"/>
</dbReference>
<feature type="binding site" description="axial binding residue" evidence="7">
    <location>
        <position position="413"/>
    </location>
    <ligand>
        <name>heme</name>
        <dbReference type="ChEBI" id="CHEBI:30413"/>
    </ligand>
    <ligandPart>
        <name>Fe</name>
        <dbReference type="ChEBI" id="CHEBI:18248"/>
    </ligandPart>
</feature>
<evidence type="ECO:0000256" key="3">
    <source>
        <dbReference type="ARBA" id="ARBA00022723"/>
    </source>
</evidence>
<keyword evidence="6 8" id="KW-0503">Monooxygenase</keyword>
<keyword evidence="5 7" id="KW-0408">Iron</keyword>
<dbReference type="PROSITE" id="PS00086">
    <property type="entry name" value="CYTOCHROME_P450"/>
    <property type="match status" value="1"/>
</dbReference>
<evidence type="ECO:0000256" key="8">
    <source>
        <dbReference type="RuleBase" id="RU000461"/>
    </source>
</evidence>
<organism evidence="10 11">
    <name type="scientific">Cylindrotheca closterium</name>
    <dbReference type="NCBI Taxonomy" id="2856"/>
    <lineage>
        <taxon>Eukaryota</taxon>
        <taxon>Sar</taxon>
        <taxon>Stramenopiles</taxon>
        <taxon>Ochrophyta</taxon>
        <taxon>Bacillariophyta</taxon>
        <taxon>Bacillariophyceae</taxon>
        <taxon>Bacillariophycidae</taxon>
        <taxon>Bacillariales</taxon>
        <taxon>Bacillariaceae</taxon>
        <taxon>Cylindrotheca</taxon>
    </lineage>
</organism>
<dbReference type="PANTHER" id="PTHR24286:SF384">
    <property type="entry name" value="P450, PUTATIVE (EUROFUNG)-RELATED"/>
    <property type="match status" value="1"/>
</dbReference>
<keyword evidence="9" id="KW-0732">Signal</keyword>
<dbReference type="AlphaFoldDB" id="A0AAD2PUD3"/>
<dbReference type="InterPro" id="IPR017972">
    <property type="entry name" value="Cyt_P450_CS"/>
</dbReference>
<dbReference type="GO" id="GO:0016705">
    <property type="term" value="F:oxidoreductase activity, acting on paired donors, with incorporation or reduction of molecular oxygen"/>
    <property type="evidence" value="ECO:0007669"/>
    <property type="project" value="InterPro"/>
</dbReference>
<feature type="chain" id="PRO_5042158441" description="Cytochrome P450" evidence="9">
    <location>
        <begin position="19"/>
        <end position="462"/>
    </location>
</feature>
<comment type="similarity">
    <text evidence="1 8">Belongs to the cytochrome P450 family.</text>
</comment>
<dbReference type="Pfam" id="PF00067">
    <property type="entry name" value="p450"/>
    <property type="match status" value="1"/>
</dbReference>
<dbReference type="Gene3D" id="1.10.630.10">
    <property type="entry name" value="Cytochrome P450"/>
    <property type="match status" value="1"/>
</dbReference>
<gene>
    <name evidence="10" type="ORF">CYCCA115_LOCUS12200</name>
</gene>
<keyword evidence="3 7" id="KW-0479">Metal-binding</keyword>
<sequence>MALVKSTILLCLVSASHSLLPRVATTGRFQSQACSAASTPVELEDASSNKSILPPGRPTNRFVRWLFDDTIALLSPKDMKLLNRKEKFGPIFKTNFLLRPTVFLTDVDYIETFSKYERKNKHSFEAFFPPHHHKLFGENSLLVLSGEKHTRLRGLIMASLTPIMTKSYEPLIMESVQSFLKVLRTDTKDSYAELVPRIRSLFTGIMLQVILGTRDVSADLVNDISIWALGLVAPPLTALPFTTAGKAMKARARIVEQLKKLMDDRSILDESGLLARLLDASDEDNGRLSKGEIIDNLFALVFAGSDTTAAAATSICLTLSKNPGLRKTMSENPDNIEPFVTQVLEAFPSAPFQMRETTREIRVGDYCIPSNWLVAFGFAAALSDNVPPTPERLKPSDDKAPNSVAFGRGPRRCPGRFLACSELEVMTQALLDVELELEPNQNLEQQYTPGFFPVDGLKAKVV</sequence>
<name>A0AAD2PUD3_9STRA</name>
<evidence type="ECO:0000313" key="10">
    <source>
        <dbReference type="EMBL" id="CAJ1949644.1"/>
    </source>
</evidence>
<dbReference type="InterPro" id="IPR002401">
    <property type="entry name" value="Cyt_P450_E_grp-I"/>
</dbReference>
<proteinExistence type="inferred from homology"/>
<dbReference type="GO" id="GO:0004497">
    <property type="term" value="F:monooxygenase activity"/>
    <property type="evidence" value="ECO:0007669"/>
    <property type="project" value="UniProtKB-KW"/>
</dbReference>
<protein>
    <recommendedName>
        <fullName evidence="12">Cytochrome P450</fullName>
    </recommendedName>
</protein>
<keyword evidence="2 7" id="KW-0349">Heme</keyword>
<evidence type="ECO:0000256" key="4">
    <source>
        <dbReference type="ARBA" id="ARBA00023002"/>
    </source>
</evidence>
<dbReference type="PRINTS" id="PR00463">
    <property type="entry name" value="EP450I"/>
</dbReference>
<evidence type="ECO:0000256" key="2">
    <source>
        <dbReference type="ARBA" id="ARBA00022617"/>
    </source>
</evidence>
<keyword evidence="11" id="KW-1185">Reference proteome</keyword>
<evidence type="ECO:0008006" key="12">
    <source>
        <dbReference type="Google" id="ProtNLM"/>
    </source>
</evidence>
<dbReference type="GO" id="GO:0005506">
    <property type="term" value="F:iron ion binding"/>
    <property type="evidence" value="ECO:0007669"/>
    <property type="project" value="InterPro"/>
</dbReference>
<dbReference type="GO" id="GO:0016125">
    <property type="term" value="P:sterol metabolic process"/>
    <property type="evidence" value="ECO:0007669"/>
    <property type="project" value="TreeGrafter"/>
</dbReference>
<evidence type="ECO:0000313" key="11">
    <source>
        <dbReference type="Proteomes" id="UP001295423"/>
    </source>
</evidence>
<comment type="cofactor">
    <cofactor evidence="7">
        <name>heme</name>
        <dbReference type="ChEBI" id="CHEBI:30413"/>
    </cofactor>
</comment>
<keyword evidence="4 8" id="KW-0560">Oxidoreductase</keyword>
<reference evidence="10" key="1">
    <citation type="submission" date="2023-08" db="EMBL/GenBank/DDBJ databases">
        <authorList>
            <person name="Audoor S."/>
            <person name="Bilcke G."/>
        </authorList>
    </citation>
    <scope>NUCLEOTIDE SEQUENCE</scope>
</reference>
<dbReference type="InterPro" id="IPR001128">
    <property type="entry name" value="Cyt_P450"/>
</dbReference>
<dbReference type="EMBL" id="CAKOGP040001758">
    <property type="protein sequence ID" value="CAJ1949644.1"/>
    <property type="molecule type" value="Genomic_DNA"/>
</dbReference>
<dbReference type="GO" id="GO:0020037">
    <property type="term" value="F:heme binding"/>
    <property type="evidence" value="ECO:0007669"/>
    <property type="project" value="InterPro"/>
</dbReference>
<evidence type="ECO:0000256" key="6">
    <source>
        <dbReference type="ARBA" id="ARBA00023033"/>
    </source>
</evidence>
<evidence type="ECO:0000256" key="5">
    <source>
        <dbReference type="ARBA" id="ARBA00023004"/>
    </source>
</evidence>
<dbReference type="InterPro" id="IPR036396">
    <property type="entry name" value="Cyt_P450_sf"/>
</dbReference>
<evidence type="ECO:0000256" key="7">
    <source>
        <dbReference type="PIRSR" id="PIRSR602401-1"/>
    </source>
</evidence>
<evidence type="ECO:0000256" key="1">
    <source>
        <dbReference type="ARBA" id="ARBA00010617"/>
    </source>
</evidence>
<feature type="signal peptide" evidence="9">
    <location>
        <begin position="1"/>
        <end position="18"/>
    </location>
</feature>
<comment type="caution">
    <text evidence="10">The sequence shown here is derived from an EMBL/GenBank/DDBJ whole genome shotgun (WGS) entry which is preliminary data.</text>
</comment>
<dbReference type="SUPFAM" id="SSF48264">
    <property type="entry name" value="Cytochrome P450"/>
    <property type="match status" value="1"/>
</dbReference>
<accession>A0AAD2PUD3</accession>